<keyword evidence="14" id="KW-1185">Reference proteome</keyword>
<evidence type="ECO:0000256" key="3">
    <source>
        <dbReference type="ARBA" id="ARBA00009620"/>
    </source>
</evidence>
<keyword evidence="8 10" id="KW-0186">Copper</keyword>
<dbReference type="InterPro" id="IPR023471">
    <property type="entry name" value="CtaG/Cox11_dom_sf"/>
</dbReference>
<accession>A0AAW5QVF5</accession>
<evidence type="ECO:0000256" key="5">
    <source>
        <dbReference type="ARBA" id="ARBA00022692"/>
    </source>
</evidence>
<dbReference type="EMBL" id="JALIDZ010000001">
    <property type="protein sequence ID" value="MCT8970348.1"/>
    <property type="molecule type" value="Genomic_DNA"/>
</dbReference>
<evidence type="ECO:0000256" key="2">
    <source>
        <dbReference type="ARBA" id="ARBA00004382"/>
    </source>
</evidence>
<keyword evidence="5 10" id="KW-0812">Transmembrane</keyword>
<reference evidence="13 14" key="1">
    <citation type="submission" date="2022-04" db="EMBL/GenBank/DDBJ databases">
        <authorList>
            <person name="Ye Y.-Q."/>
            <person name="Du Z.-J."/>
        </authorList>
    </citation>
    <scope>NUCLEOTIDE SEQUENCE [LARGE SCALE GENOMIC DNA]</scope>
    <source>
        <strain evidence="13 14">A6E488</strain>
    </source>
</reference>
<keyword evidence="10" id="KW-0997">Cell inner membrane</keyword>
<dbReference type="GO" id="GO:0005886">
    <property type="term" value="C:plasma membrane"/>
    <property type="evidence" value="ECO:0007669"/>
    <property type="project" value="UniProtKB-SubCell"/>
</dbReference>
<evidence type="ECO:0000256" key="1">
    <source>
        <dbReference type="ARBA" id="ARBA00004007"/>
    </source>
</evidence>
<evidence type="ECO:0000256" key="10">
    <source>
        <dbReference type="HAMAP-Rule" id="MF_00155"/>
    </source>
</evidence>
<dbReference type="PANTHER" id="PTHR21320:SF3">
    <property type="entry name" value="CYTOCHROME C OXIDASE ASSEMBLY PROTEIN COX11, MITOCHONDRIAL-RELATED"/>
    <property type="match status" value="1"/>
</dbReference>
<dbReference type="FunFam" id="2.60.370.10:FF:000001">
    <property type="entry name" value="COX11 cytochrome c oxidase assembly homolog"/>
    <property type="match status" value="1"/>
</dbReference>
<evidence type="ECO:0000256" key="9">
    <source>
        <dbReference type="ARBA" id="ARBA00023136"/>
    </source>
</evidence>
<keyword evidence="6 10" id="KW-0735">Signal-anchor</keyword>
<dbReference type="RefSeq" id="WP_261613918.1">
    <property type="nucleotide sequence ID" value="NZ_JALIDZ010000001.1"/>
</dbReference>
<evidence type="ECO:0000256" key="4">
    <source>
        <dbReference type="ARBA" id="ARBA00015384"/>
    </source>
</evidence>
<dbReference type="Gene3D" id="2.60.370.10">
    <property type="entry name" value="Ctag/Cox11"/>
    <property type="match status" value="1"/>
</dbReference>
<keyword evidence="9 10" id="KW-0472">Membrane</keyword>
<gene>
    <name evidence="10" type="primary">ctaG</name>
    <name evidence="13" type="ORF">MUB46_00600</name>
</gene>
<evidence type="ECO:0000256" key="11">
    <source>
        <dbReference type="SAM" id="MobiDB-lite"/>
    </source>
</evidence>
<comment type="caution">
    <text evidence="13">The sequence shown here is derived from an EMBL/GenBank/DDBJ whole genome shotgun (WGS) entry which is preliminary data.</text>
</comment>
<dbReference type="GO" id="GO:0005507">
    <property type="term" value="F:copper ion binding"/>
    <property type="evidence" value="ECO:0007669"/>
    <property type="project" value="InterPro"/>
</dbReference>
<evidence type="ECO:0000313" key="13">
    <source>
        <dbReference type="EMBL" id="MCT8970348.1"/>
    </source>
</evidence>
<keyword evidence="10" id="KW-1003">Cell membrane</keyword>
<comment type="function">
    <text evidence="1 10">Exerts its effect at some terminal stage of cytochrome c oxidase synthesis, probably by being involved in the insertion of the copper B into subunit I.</text>
</comment>
<evidence type="ECO:0000256" key="8">
    <source>
        <dbReference type="ARBA" id="ARBA00023008"/>
    </source>
</evidence>
<protein>
    <recommendedName>
        <fullName evidence="4 10">Cytochrome c oxidase assembly protein CtaG</fullName>
    </recommendedName>
</protein>
<dbReference type="AlphaFoldDB" id="A0AAW5QVF5"/>
<dbReference type="SUPFAM" id="SSF110111">
    <property type="entry name" value="Ctag/Cox11"/>
    <property type="match status" value="1"/>
</dbReference>
<evidence type="ECO:0000313" key="14">
    <source>
        <dbReference type="Proteomes" id="UP001320898"/>
    </source>
</evidence>
<dbReference type="HAMAP" id="MF_00155">
    <property type="entry name" value="CtaG"/>
    <property type="match status" value="1"/>
</dbReference>
<keyword evidence="7 10" id="KW-1133">Transmembrane helix</keyword>
<evidence type="ECO:0000256" key="6">
    <source>
        <dbReference type="ARBA" id="ARBA00022968"/>
    </source>
</evidence>
<feature type="transmembrane region" description="Helical" evidence="12">
    <location>
        <begin position="25"/>
        <end position="45"/>
    </location>
</feature>
<evidence type="ECO:0000256" key="12">
    <source>
        <dbReference type="SAM" id="Phobius"/>
    </source>
</evidence>
<feature type="compositionally biased region" description="Low complexity" evidence="11">
    <location>
        <begin position="1"/>
        <end position="15"/>
    </location>
</feature>
<dbReference type="PIRSF" id="PIRSF005413">
    <property type="entry name" value="COX11"/>
    <property type="match status" value="1"/>
</dbReference>
<organism evidence="13 14">
    <name type="scientific">Microbaculum marinisediminis</name>
    <dbReference type="NCBI Taxonomy" id="2931392"/>
    <lineage>
        <taxon>Bacteria</taxon>
        <taxon>Pseudomonadati</taxon>
        <taxon>Pseudomonadota</taxon>
        <taxon>Alphaproteobacteria</taxon>
        <taxon>Hyphomicrobiales</taxon>
        <taxon>Tepidamorphaceae</taxon>
        <taxon>Microbaculum</taxon>
    </lineage>
</organism>
<proteinExistence type="inferred from homology"/>
<feature type="topological domain" description="Cytoplasmic" evidence="10">
    <location>
        <begin position="1"/>
        <end position="21"/>
    </location>
</feature>
<comment type="similarity">
    <text evidence="3 10">Belongs to the COX11/CtaG family.</text>
</comment>
<dbReference type="InterPro" id="IPR007533">
    <property type="entry name" value="Cyt_c_oxidase_assmbl_CtaG"/>
</dbReference>
<name>A0AAW5QVF5_9HYPH</name>
<sequence>MSTDGNNTTGNNTNGKKPVPRGHKATAYSLVVLVAVMVGLSYAAVPLYDLFCRVTGYGGTTQRADQGADRVLDQTITVRFDATVAGDLPWKVKPQQTTLTLNIGETGQMIYVARNLSHEGTVGTSSFNVSPAAAGIYFNKLECFCFTEQPLDADSTADMPVVFFVDPAIVDDKDTQRIGEITLSYAFFPDKDAKKAEVKPAAAAPTGADG</sequence>
<feature type="topological domain" description="Periplasmic" evidence="10">
    <location>
        <begin position="45"/>
        <end position="210"/>
    </location>
</feature>
<dbReference type="NCBIfam" id="NF003465">
    <property type="entry name" value="PRK05089.1"/>
    <property type="match status" value="1"/>
</dbReference>
<evidence type="ECO:0000256" key="7">
    <source>
        <dbReference type="ARBA" id="ARBA00022989"/>
    </source>
</evidence>
<dbReference type="Pfam" id="PF04442">
    <property type="entry name" value="CtaG_Cox11"/>
    <property type="match status" value="1"/>
</dbReference>
<dbReference type="Proteomes" id="UP001320898">
    <property type="component" value="Unassembled WGS sequence"/>
</dbReference>
<feature type="region of interest" description="Disordered" evidence="11">
    <location>
        <begin position="1"/>
        <end position="21"/>
    </location>
</feature>
<dbReference type="GO" id="GO:0008535">
    <property type="term" value="P:respiratory chain complex IV assembly"/>
    <property type="evidence" value="ECO:0007669"/>
    <property type="project" value="UniProtKB-UniRule"/>
</dbReference>
<comment type="subcellular location">
    <subcellularLocation>
        <location evidence="2 10">Cell inner membrane</location>
        <topology evidence="2 10">Single-pass type II membrane protein</topology>
        <orientation evidence="2 10">Periplasmic side</orientation>
    </subcellularLocation>
</comment>
<dbReference type="PANTHER" id="PTHR21320">
    <property type="entry name" value="CYTOCHROME C OXIDASE ASSEMBLY PROTEIN COX11-RELATED"/>
    <property type="match status" value="1"/>
</dbReference>